<organism evidence="1 2">
    <name type="scientific">Amycolatopsis silviterrae</name>
    <dbReference type="NCBI Taxonomy" id="1656914"/>
    <lineage>
        <taxon>Bacteria</taxon>
        <taxon>Bacillati</taxon>
        <taxon>Actinomycetota</taxon>
        <taxon>Actinomycetes</taxon>
        <taxon>Pseudonocardiales</taxon>
        <taxon>Pseudonocardiaceae</taxon>
        <taxon>Amycolatopsis</taxon>
    </lineage>
</organism>
<protein>
    <recommendedName>
        <fullName evidence="3">J domain-containing protein</fullName>
    </recommendedName>
</protein>
<name>A0ABW5HIY8_9PSEU</name>
<evidence type="ECO:0008006" key="3">
    <source>
        <dbReference type="Google" id="ProtNLM"/>
    </source>
</evidence>
<gene>
    <name evidence="1" type="ORF">ACFSVL_38240</name>
</gene>
<accession>A0ABW5HIY8</accession>
<dbReference type="Proteomes" id="UP001597483">
    <property type="component" value="Unassembled WGS sequence"/>
</dbReference>
<comment type="caution">
    <text evidence="1">The sequence shown here is derived from an EMBL/GenBank/DDBJ whole genome shotgun (WGS) entry which is preliminary data.</text>
</comment>
<proteinExistence type="predicted"/>
<sequence length="90" mass="10463">MDERRAWSEADKAAYRRLVRTHHPDVGGDPAEFAARLEEFRRGPRTENAAETETASHGESIVFVRRSRGLPRLLDALTARRRRKRNPRVR</sequence>
<dbReference type="Gene3D" id="1.10.287.110">
    <property type="entry name" value="DnaJ domain"/>
    <property type="match status" value="1"/>
</dbReference>
<dbReference type="EMBL" id="JBHUKS010000030">
    <property type="protein sequence ID" value="MFD2473293.1"/>
    <property type="molecule type" value="Genomic_DNA"/>
</dbReference>
<reference evidence="2" key="1">
    <citation type="journal article" date="2019" name="Int. J. Syst. Evol. Microbiol.">
        <title>The Global Catalogue of Microorganisms (GCM) 10K type strain sequencing project: providing services to taxonomists for standard genome sequencing and annotation.</title>
        <authorList>
            <consortium name="The Broad Institute Genomics Platform"/>
            <consortium name="The Broad Institute Genome Sequencing Center for Infectious Disease"/>
            <person name="Wu L."/>
            <person name="Ma J."/>
        </authorList>
    </citation>
    <scope>NUCLEOTIDE SEQUENCE [LARGE SCALE GENOMIC DNA]</scope>
    <source>
        <strain evidence="2">CGMCC 4.7641</strain>
    </source>
</reference>
<dbReference type="InterPro" id="IPR036869">
    <property type="entry name" value="J_dom_sf"/>
</dbReference>
<keyword evidence="2" id="KW-1185">Reference proteome</keyword>
<evidence type="ECO:0000313" key="2">
    <source>
        <dbReference type="Proteomes" id="UP001597483"/>
    </source>
</evidence>
<dbReference type="RefSeq" id="WP_378311654.1">
    <property type="nucleotide sequence ID" value="NZ_JBHUKS010000030.1"/>
</dbReference>
<evidence type="ECO:0000313" key="1">
    <source>
        <dbReference type="EMBL" id="MFD2473293.1"/>
    </source>
</evidence>
<dbReference type="SUPFAM" id="SSF46565">
    <property type="entry name" value="Chaperone J-domain"/>
    <property type="match status" value="1"/>
</dbReference>